<keyword evidence="3" id="KW-1185">Reference proteome</keyword>
<dbReference type="OMA" id="CKRTINT"/>
<protein>
    <submittedName>
        <fullName evidence="2">Uncharacterized protein</fullName>
    </submittedName>
</protein>
<feature type="compositionally biased region" description="Polar residues" evidence="1">
    <location>
        <begin position="309"/>
        <end position="328"/>
    </location>
</feature>
<evidence type="ECO:0000313" key="2">
    <source>
        <dbReference type="EMBL" id="TRY72427.1"/>
    </source>
</evidence>
<dbReference type="AlphaFoldDB" id="A0A553P418"/>
<evidence type="ECO:0000313" key="3">
    <source>
        <dbReference type="Proteomes" id="UP000318571"/>
    </source>
</evidence>
<dbReference type="EMBL" id="VCGU01000008">
    <property type="protein sequence ID" value="TRY72427.1"/>
    <property type="molecule type" value="Genomic_DNA"/>
</dbReference>
<evidence type="ECO:0000256" key="1">
    <source>
        <dbReference type="SAM" id="MobiDB-lite"/>
    </source>
</evidence>
<proteinExistence type="predicted"/>
<accession>A0A553P418</accession>
<comment type="caution">
    <text evidence="2">The sequence shown here is derived from an EMBL/GenBank/DDBJ whole genome shotgun (WGS) entry which is preliminary data.</text>
</comment>
<feature type="compositionally biased region" description="Polar residues" evidence="1">
    <location>
        <begin position="547"/>
        <end position="556"/>
    </location>
</feature>
<feature type="region of interest" description="Disordered" evidence="1">
    <location>
        <begin position="500"/>
        <end position="587"/>
    </location>
</feature>
<organism evidence="2 3">
    <name type="scientific">Tigriopus californicus</name>
    <name type="common">Marine copepod</name>
    <dbReference type="NCBI Taxonomy" id="6832"/>
    <lineage>
        <taxon>Eukaryota</taxon>
        <taxon>Metazoa</taxon>
        <taxon>Ecdysozoa</taxon>
        <taxon>Arthropoda</taxon>
        <taxon>Crustacea</taxon>
        <taxon>Multicrustacea</taxon>
        <taxon>Hexanauplia</taxon>
        <taxon>Copepoda</taxon>
        <taxon>Harpacticoida</taxon>
        <taxon>Harpacticidae</taxon>
        <taxon>Tigriopus</taxon>
    </lineage>
</organism>
<name>A0A553P418_TIGCA</name>
<sequence length="792" mass="87420">MSGTRRPQRDCARQAAQVWQSLTHRPRSVVSASDSPTPKPLTPAFQPTRSTRTRAATTLKNRQGEPGPPAVSPVTQPRSATGRRRRAPRKTAVKTTPVAQRARRNRAPPPEQPSERPEPSSEVSSPTKKQESLASDTRKKKPTRKAQVKPIEAGDGQKLDSSQARLSLPPKNASPAQIQAFLASRPKLPVYRKANLLSGSKLDHSQTENDIYDVQTYGTEEFGPEPQIQAKKKKAKRRAKKQPGDIILTFGQRARENVAPILKEIKNLKTPQPVAKKALVRKPLNPVNVPVNRVPPHQSPATTIHRHPSGSSQYPPNSGNISPARSSFGYTRDCDDFMPSCHDHSHPSESLGVPPPSNTSLCVPEFQPNSSPARNSTLNATKEPITKCYKTPIVPRHVRKPEGKVSTPRADERHAKGALPDNLSTQELVKMAFGFDESSEDEELDNTENESLFGISPVRGHGVNNFMSPSASMIHQSKPKLLSVVKTRKKTGEPYRFVIPAKPNANRSNSKSEISSRFPSNVSKSIVNSETTASQAKRIDGGLNPNPKYSSTNLSHESNRVIPKPQIKVIRPPDENVSADNQSDPSLYGDIEEEISKIPAMDCSASVGNDSLVNPAGPTEGLTDMKENEIEDEQDEDEEEEGAPDAFTMLKNESLNQSLGKKACLRKRSKKSKTVCPVAKESPIEKATKQTLIYEMVPNATFGEKKQMKTNKRKISESRNPEQQVDLESEEKTEPREKKQKTGKTYCKRTINTSVTTSPVKKPLRKDKKFEAWATLQTSHFGEVEGFDLSFG</sequence>
<feature type="compositionally biased region" description="Basic residues" evidence="1">
    <location>
        <begin position="138"/>
        <end position="147"/>
    </location>
</feature>
<feature type="compositionally biased region" description="Low complexity" evidence="1">
    <location>
        <begin position="48"/>
        <end position="58"/>
    </location>
</feature>
<feature type="region of interest" description="Disordered" evidence="1">
    <location>
        <begin position="1"/>
        <end position="177"/>
    </location>
</feature>
<feature type="region of interest" description="Disordered" evidence="1">
    <location>
        <begin position="286"/>
        <end position="328"/>
    </location>
</feature>
<feature type="region of interest" description="Disordered" evidence="1">
    <location>
        <begin position="613"/>
        <end position="654"/>
    </location>
</feature>
<gene>
    <name evidence="2" type="ORF">TCAL_14904</name>
</gene>
<feature type="region of interest" description="Disordered" evidence="1">
    <location>
        <begin position="217"/>
        <end position="248"/>
    </location>
</feature>
<feature type="compositionally biased region" description="Acidic residues" evidence="1">
    <location>
        <begin position="629"/>
        <end position="643"/>
    </location>
</feature>
<feature type="compositionally biased region" description="Low complexity" evidence="1">
    <location>
        <begin position="286"/>
        <end position="296"/>
    </location>
</feature>
<feature type="compositionally biased region" description="Basic residues" evidence="1">
    <location>
        <begin position="230"/>
        <end position="241"/>
    </location>
</feature>
<feature type="region of interest" description="Disordered" evidence="1">
    <location>
        <begin position="699"/>
        <end position="746"/>
    </location>
</feature>
<feature type="compositionally biased region" description="Polar residues" evidence="1">
    <location>
        <begin position="505"/>
        <end position="535"/>
    </location>
</feature>
<dbReference type="Proteomes" id="UP000318571">
    <property type="component" value="Chromosome 7"/>
</dbReference>
<feature type="compositionally biased region" description="Basic residues" evidence="1">
    <location>
        <begin position="81"/>
        <end position="92"/>
    </location>
</feature>
<reference evidence="2 3" key="1">
    <citation type="journal article" date="2018" name="Nat. Ecol. Evol.">
        <title>Genomic signatures of mitonuclear coevolution across populations of Tigriopus californicus.</title>
        <authorList>
            <person name="Barreto F.S."/>
            <person name="Watson E.T."/>
            <person name="Lima T.G."/>
            <person name="Willett C.S."/>
            <person name="Edmands S."/>
            <person name="Li W."/>
            <person name="Burton R.S."/>
        </authorList>
    </citation>
    <scope>NUCLEOTIDE SEQUENCE [LARGE SCALE GENOMIC DNA]</scope>
    <source>
        <strain evidence="2 3">San Diego</strain>
    </source>
</reference>